<dbReference type="PROSITE" id="PS51257">
    <property type="entry name" value="PROKAR_LIPOPROTEIN"/>
    <property type="match status" value="1"/>
</dbReference>
<feature type="region of interest" description="Disordered" evidence="1">
    <location>
        <begin position="28"/>
        <end position="59"/>
    </location>
</feature>
<evidence type="ECO:0000313" key="3">
    <source>
        <dbReference type="EMBL" id="ELY94157.1"/>
    </source>
</evidence>
<dbReference type="InterPro" id="IPR015943">
    <property type="entry name" value="WD40/YVTN_repeat-like_dom_sf"/>
</dbReference>
<dbReference type="SMART" id="SM00564">
    <property type="entry name" value="PQQ"/>
    <property type="match status" value="7"/>
</dbReference>
<dbReference type="PATRIC" id="fig|1227493.4.peg.623"/>
<dbReference type="Gene3D" id="2.130.10.10">
    <property type="entry name" value="YVTN repeat-like/Quinoprotein amine dehydrogenase"/>
    <property type="match status" value="2"/>
</dbReference>
<dbReference type="SUPFAM" id="SSF50998">
    <property type="entry name" value="Quinoprotein alcohol dehydrogenase-like"/>
    <property type="match status" value="2"/>
</dbReference>
<proteinExistence type="predicted"/>
<evidence type="ECO:0000256" key="1">
    <source>
        <dbReference type="SAM" id="MobiDB-lite"/>
    </source>
</evidence>
<sequence>MPSCTRRRALTLLGAASAGLAGCLSRGAPSGDLGPVDGEWPVDGSESGRTRSVSETPAEPAAVWTTELEDVRATRTPSIADERIYVPADAVSDRARHRYQLHALAAGTGKERWRVSLRSDPNASPAVASERVIVSAQRGLEAGRLVGFEKRDGGESWLYDIDARVTASPMIDRGTVYLPDWDGYVHALSVADGSVQWSRQVGADESNRTVAKPVAVHDETLFVGGYSGRAGVLAVDAATGDDRWAHATDRVIAGPVVDDELVVVQAGSVLTAFERDGTERWTFNVVDDYWETPLAMDDEHIYVSTVDTLHAITRGGEHGWEYPLSERSGGPPTVVGDEVLISEDGTLTALARTDGEPRWRLETDGNRDVVAIPDAIFMRESGGRLTSSSA</sequence>
<dbReference type="InterPro" id="IPR002372">
    <property type="entry name" value="PQQ_rpt_dom"/>
</dbReference>
<comment type="caution">
    <text evidence="3">The sequence shown here is derived from an EMBL/GenBank/DDBJ whole genome shotgun (WGS) entry which is preliminary data.</text>
</comment>
<gene>
    <name evidence="3" type="ORF">C483_03295</name>
</gene>
<keyword evidence="4" id="KW-1185">Reference proteome</keyword>
<dbReference type="InterPro" id="IPR011047">
    <property type="entry name" value="Quinoprotein_ADH-like_sf"/>
</dbReference>
<name>M0A8D8_9EURY</name>
<protein>
    <submittedName>
        <fullName evidence="3">WD40-like repeat protein</fullName>
    </submittedName>
</protein>
<dbReference type="RefSeq" id="WP_006651912.1">
    <property type="nucleotide sequence ID" value="NZ_AOIM01000012.1"/>
</dbReference>
<accession>M0A8D8</accession>
<dbReference type="Pfam" id="PF13360">
    <property type="entry name" value="PQQ_2"/>
    <property type="match status" value="2"/>
</dbReference>
<evidence type="ECO:0000259" key="2">
    <source>
        <dbReference type="Pfam" id="PF13360"/>
    </source>
</evidence>
<dbReference type="InterPro" id="IPR018391">
    <property type="entry name" value="PQQ_b-propeller_rpt"/>
</dbReference>
<dbReference type="STRING" id="1227493.C483_03295"/>
<dbReference type="EMBL" id="AOIM01000012">
    <property type="protein sequence ID" value="ELY94157.1"/>
    <property type="molecule type" value="Genomic_DNA"/>
</dbReference>
<reference evidence="3 4" key="1">
    <citation type="journal article" date="2014" name="PLoS Genet.">
        <title>Phylogenetically driven sequencing of extremely halophilic archaea reveals strategies for static and dynamic osmo-response.</title>
        <authorList>
            <person name="Becker E.A."/>
            <person name="Seitzer P.M."/>
            <person name="Tritt A."/>
            <person name="Larsen D."/>
            <person name="Krusor M."/>
            <person name="Yao A.I."/>
            <person name="Wu D."/>
            <person name="Madern D."/>
            <person name="Eisen J.A."/>
            <person name="Darling A.E."/>
            <person name="Facciotti M.T."/>
        </authorList>
    </citation>
    <scope>NUCLEOTIDE SEQUENCE [LARGE SCALE GENOMIC DNA]</scope>
    <source>
        <strain evidence="3 4">JCM 10989</strain>
    </source>
</reference>
<evidence type="ECO:0000313" key="4">
    <source>
        <dbReference type="Proteomes" id="UP000011519"/>
    </source>
</evidence>
<organism evidence="3 4">
    <name type="scientific">Natrialba hulunbeirensis JCM 10989</name>
    <dbReference type="NCBI Taxonomy" id="1227493"/>
    <lineage>
        <taxon>Archaea</taxon>
        <taxon>Methanobacteriati</taxon>
        <taxon>Methanobacteriota</taxon>
        <taxon>Stenosarchaea group</taxon>
        <taxon>Halobacteria</taxon>
        <taxon>Halobacteriales</taxon>
        <taxon>Natrialbaceae</taxon>
        <taxon>Natrialba</taxon>
    </lineage>
</organism>
<dbReference type="PANTHER" id="PTHR34512">
    <property type="entry name" value="CELL SURFACE PROTEIN"/>
    <property type="match status" value="1"/>
</dbReference>
<feature type="domain" description="Pyrrolo-quinoline quinone repeat" evidence="2">
    <location>
        <begin position="268"/>
        <end position="386"/>
    </location>
</feature>
<dbReference type="OrthoDB" id="167404at2157"/>
<dbReference type="PANTHER" id="PTHR34512:SF30">
    <property type="entry name" value="OUTER MEMBRANE PROTEIN ASSEMBLY FACTOR BAMB"/>
    <property type="match status" value="1"/>
</dbReference>
<dbReference type="Proteomes" id="UP000011519">
    <property type="component" value="Unassembled WGS sequence"/>
</dbReference>
<feature type="domain" description="Pyrrolo-quinoline quinone repeat" evidence="2">
    <location>
        <begin position="61"/>
        <end position="266"/>
    </location>
</feature>
<dbReference type="AlphaFoldDB" id="M0A8D8"/>